<keyword evidence="2" id="KW-0472">Membrane</keyword>
<comment type="caution">
    <text evidence="3">The sequence shown here is derived from an EMBL/GenBank/DDBJ whole genome shotgun (WGS) entry which is preliminary data.</text>
</comment>
<name>A0ABD2Q0P7_9PLAT</name>
<evidence type="ECO:0000313" key="4">
    <source>
        <dbReference type="Proteomes" id="UP001626550"/>
    </source>
</evidence>
<dbReference type="EMBL" id="JBJKFK010001496">
    <property type="protein sequence ID" value="KAL3312943.1"/>
    <property type="molecule type" value="Genomic_DNA"/>
</dbReference>
<evidence type="ECO:0000256" key="1">
    <source>
        <dbReference type="SAM" id="MobiDB-lite"/>
    </source>
</evidence>
<evidence type="ECO:0000256" key="2">
    <source>
        <dbReference type="SAM" id="Phobius"/>
    </source>
</evidence>
<accession>A0ABD2Q0P7</accession>
<proteinExistence type="predicted"/>
<dbReference type="AlphaFoldDB" id="A0ABD2Q0P7"/>
<protein>
    <submittedName>
        <fullName evidence="3">Uncharacterized protein</fullName>
    </submittedName>
</protein>
<keyword evidence="2" id="KW-0812">Transmembrane</keyword>
<gene>
    <name evidence="3" type="ORF">Ciccas_008459</name>
</gene>
<evidence type="ECO:0000313" key="3">
    <source>
        <dbReference type="EMBL" id="KAL3312943.1"/>
    </source>
</evidence>
<organism evidence="3 4">
    <name type="scientific">Cichlidogyrus casuarinus</name>
    <dbReference type="NCBI Taxonomy" id="1844966"/>
    <lineage>
        <taxon>Eukaryota</taxon>
        <taxon>Metazoa</taxon>
        <taxon>Spiralia</taxon>
        <taxon>Lophotrochozoa</taxon>
        <taxon>Platyhelminthes</taxon>
        <taxon>Monogenea</taxon>
        <taxon>Monopisthocotylea</taxon>
        <taxon>Dactylogyridea</taxon>
        <taxon>Ancyrocephalidae</taxon>
        <taxon>Cichlidogyrus</taxon>
    </lineage>
</organism>
<feature type="compositionally biased region" description="Polar residues" evidence="1">
    <location>
        <begin position="153"/>
        <end position="163"/>
    </location>
</feature>
<keyword evidence="4" id="KW-1185">Reference proteome</keyword>
<feature type="region of interest" description="Disordered" evidence="1">
    <location>
        <begin position="137"/>
        <end position="182"/>
    </location>
</feature>
<reference evidence="3 4" key="1">
    <citation type="submission" date="2024-11" db="EMBL/GenBank/DDBJ databases">
        <title>Adaptive evolution of stress response genes in parasites aligns with host niche diversity.</title>
        <authorList>
            <person name="Hahn C."/>
            <person name="Resl P."/>
        </authorList>
    </citation>
    <scope>NUCLEOTIDE SEQUENCE [LARGE SCALE GENOMIC DNA]</scope>
    <source>
        <strain evidence="3">EGGRZ-B1_66</strain>
        <tissue evidence="3">Body</tissue>
    </source>
</reference>
<feature type="transmembrane region" description="Helical" evidence="2">
    <location>
        <begin position="39"/>
        <end position="63"/>
    </location>
</feature>
<sequence>MQKNQKLENLRVKWLSQSTTPCKSDKSGKSGKKLDMDRMAGAFLGLLAGILLAIFVWVYEVIVRLKKFRVTKRKAIAREIQKQIKRALSTYNSTVPEEPIWSGSVCGDDNLEEERLPLPAPVYRAQEHYSTVIYKDTHQQNPPQATSSSSTSENDNNYFQDESTTPVVDMTTDDDLNKTPKRSLNSTIEFDYINDGHQKPVNYRQYQQSYEDDLNTLNKMVNGYSHSSRKKLYHDQSPRVVRMTPKAQTPRSDQIDPEFMNRKVTSL</sequence>
<dbReference type="Proteomes" id="UP001626550">
    <property type="component" value="Unassembled WGS sequence"/>
</dbReference>
<keyword evidence="2" id="KW-1133">Transmembrane helix</keyword>